<evidence type="ECO:0000259" key="2">
    <source>
        <dbReference type="Pfam" id="PF03732"/>
    </source>
</evidence>
<dbReference type="PANTHER" id="PTHR33223:SF6">
    <property type="entry name" value="CCHC-TYPE DOMAIN-CONTAINING PROTEIN"/>
    <property type="match status" value="1"/>
</dbReference>
<protein>
    <recommendedName>
        <fullName evidence="2">Retrotransposon gag domain-containing protein</fullName>
    </recommendedName>
</protein>
<dbReference type="Pfam" id="PF03732">
    <property type="entry name" value="Retrotrans_gag"/>
    <property type="match status" value="1"/>
</dbReference>
<sequence>MCTRSNFYPFNSTATIPRRSNRRRIPNIFEPEIRTIKEIISMANRTMGELLQAPTEGYGEAIVILEILAENFEIKTNLLRDVLNDAIKLMLFPYSLEGAASFWYKKEPPNSIITWDDLVNKFLNQFFPPSKTTHLKNEISRFTQRFDETFGEAWDHLRKCLEHNSLNAAVAGNLLNKTTREALKIIKNKSKVRYSRNKSNVTRVNTNSRDNANKTDDRIDKLTDQISNLVEIVNKQVIAPAKAVEKTCVTCGGAHAYYDCIAADSNQPSVCVATGSYNQNQPSTSGTLLSNTVPNPKGEMKVVTTCSGLAYEGPSIPTNSPLEKVNEQNTEEILDKEHINCSGCTAQFQPLVMPILILDPDVSRTQTKPTIPYPSSFADALLLMPKFASIIKSLLVNKDKLFELAKVSLNENCSAMLLKKLLEKLGDPEGIETSLYDEEGDILYLENLLKEDPFQAEPEYSLYVPVKNESSQAFINFSNPLFDDNDNFTSSDDESISDKDVSIEDFKVYSNPLFNDEEINSDESDFVESNHNTLIDSSPKIDYLEEFSGALMPTSIADEERIRREHEEYISLMERLLTINPCPRPMENFHANTIIDFLPTSPIEESVSQREEIDIFTGTDDSLPPSIESDDYDSEWEIHVIEELLVDDSISIPENESYDFDHQDDPSFPRPPPEPPDVEFDFKPNSRKVISAVINNNDELNEDERFDPGGEIDVFENVKDDDYFPFIFVIQIFLPYLIYPGVSPLLLSAGSEDTIFDPGISV</sequence>
<evidence type="ECO:0000256" key="1">
    <source>
        <dbReference type="SAM" id="MobiDB-lite"/>
    </source>
</evidence>
<accession>A0A6L2N0Y4</accession>
<organism evidence="3">
    <name type="scientific">Tanacetum cinerariifolium</name>
    <name type="common">Dalmatian daisy</name>
    <name type="synonym">Chrysanthemum cinerariifolium</name>
    <dbReference type="NCBI Taxonomy" id="118510"/>
    <lineage>
        <taxon>Eukaryota</taxon>
        <taxon>Viridiplantae</taxon>
        <taxon>Streptophyta</taxon>
        <taxon>Embryophyta</taxon>
        <taxon>Tracheophyta</taxon>
        <taxon>Spermatophyta</taxon>
        <taxon>Magnoliopsida</taxon>
        <taxon>eudicotyledons</taxon>
        <taxon>Gunneridae</taxon>
        <taxon>Pentapetalae</taxon>
        <taxon>asterids</taxon>
        <taxon>campanulids</taxon>
        <taxon>Asterales</taxon>
        <taxon>Asteraceae</taxon>
        <taxon>Asteroideae</taxon>
        <taxon>Anthemideae</taxon>
        <taxon>Anthemidinae</taxon>
        <taxon>Tanacetum</taxon>
    </lineage>
</organism>
<evidence type="ECO:0000313" key="3">
    <source>
        <dbReference type="EMBL" id="GEU78792.1"/>
    </source>
</evidence>
<feature type="domain" description="Retrotransposon gag" evidence="2">
    <location>
        <begin position="91"/>
        <end position="159"/>
    </location>
</feature>
<dbReference type="InterPro" id="IPR005162">
    <property type="entry name" value="Retrotrans_gag_dom"/>
</dbReference>
<reference evidence="3" key="1">
    <citation type="journal article" date="2019" name="Sci. Rep.">
        <title>Draft genome of Tanacetum cinerariifolium, the natural source of mosquito coil.</title>
        <authorList>
            <person name="Yamashiro T."/>
            <person name="Shiraishi A."/>
            <person name="Satake H."/>
            <person name="Nakayama K."/>
        </authorList>
    </citation>
    <scope>NUCLEOTIDE SEQUENCE</scope>
</reference>
<dbReference type="PANTHER" id="PTHR33223">
    <property type="entry name" value="CCHC-TYPE DOMAIN-CONTAINING PROTEIN"/>
    <property type="match status" value="1"/>
</dbReference>
<feature type="region of interest" description="Disordered" evidence="1">
    <location>
        <begin position="655"/>
        <end position="676"/>
    </location>
</feature>
<dbReference type="EMBL" id="BKCJ010007744">
    <property type="protein sequence ID" value="GEU78792.1"/>
    <property type="molecule type" value="Genomic_DNA"/>
</dbReference>
<gene>
    <name evidence="3" type="ORF">Tci_050770</name>
</gene>
<comment type="caution">
    <text evidence="3">The sequence shown here is derived from an EMBL/GenBank/DDBJ whole genome shotgun (WGS) entry which is preliminary data.</text>
</comment>
<dbReference type="AlphaFoldDB" id="A0A6L2N0Y4"/>
<name>A0A6L2N0Y4_TANCI</name>
<proteinExistence type="predicted"/>